<reference evidence="1" key="1">
    <citation type="journal article" date="2012" name="PLoS ONE">
        <title>Gene sets for utilization of primary and secondary nutrition supplies in the distal gut of endangered iberian lynx.</title>
        <authorList>
            <person name="Alcaide M."/>
            <person name="Messina E."/>
            <person name="Richter M."/>
            <person name="Bargiela R."/>
            <person name="Peplies J."/>
            <person name="Huws S.A."/>
            <person name="Newbold C.J."/>
            <person name="Golyshin P.N."/>
            <person name="Simon M.A."/>
            <person name="Lopez G."/>
            <person name="Yakimov M.M."/>
            <person name="Ferrer M."/>
        </authorList>
    </citation>
    <scope>NUCLEOTIDE SEQUENCE</scope>
</reference>
<accession>J9FRD3</accession>
<organism evidence="1">
    <name type="scientific">gut metagenome</name>
    <dbReference type="NCBI Taxonomy" id="749906"/>
    <lineage>
        <taxon>unclassified sequences</taxon>
        <taxon>metagenomes</taxon>
        <taxon>organismal metagenomes</taxon>
    </lineage>
</organism>
<name>J9FRD3_9ZZZZ</name>
<evidence type="ECO:0000313" key="1">
    <source>
        <dbReference type="EMBL" id="EJW92122.1"/>
    </source>
</evidence>
<gene>
    <name evidence="1" type="ORF">EVA_19772</name>
</gene>
<feature type="non-terminal residue" evidence="1">
    <location>
        <position position="22"/>
    </location>
</feature>
<protein>
    <submittedName>
        <fullName evidence="1">Uncharacterized protein</fullName>
    </submittedName>
</protein>
<sequence>MYLKIFPSRTEGFVVKATKKIP</sequence>
<dbReference type="EMBL" id="AMCI01007744">
    <property type="protein sequence ID" value="EJW92122.1"/>
    <property type="molecule type" value="Genomic_DNA"/>
</dbReference>
<proteinExistence type="predicted"/>
<comment type="caution">
    <text evidence="1">The sequence shown here is derived from an EMBL/GenBank/DDBJ whole genome shotgun (WGS) entry which is preliminary data.</text>
</comment>
<dbReference type="AlphaFoldDB" id="J9FRD3"/>